<accession>A0A2J5TX27</accession>
<evidence type="ECO:0000313" key="2">
    <source>
        <dbReference type="Proteomes" id="UP000234667"/>
    </source>
</evidence>
<proteinExistence type="predicted"/>
<gene>
    <name evidence="1" type="ORF">CWN49_26020</name>
</gene>
<reference evidence="1 2" key="2">
    <citation type="submission" date="2018-01" db="EMBL/GenBank/DDBJ databases">
        <title>Genomic study of Klebsiella pneumoniae.</title>
        <authorList>
            <person name="Yang Y."/>
            <person name="Bicalho R."/>
        </authorList>
    </citation>
    <scope>NUCLEOTIDE SEQUENCE [LARGE SCALE GENOMIC DNA]</scope>
    <source>
        <strain evidence="1 2">A10</strain>
    </source>
</reference>
<sequence length="79" mass="8897">MSRYRRCSVRLFPSYPGRSSLSFITLLLFVFHAASALTALVHTSHIVSYAPGASLACVFLQREIHGVMRDYLAITLRPR</sequence>
<dbReference type="Proteomes" id="UP000234667">
    <property type="component" value="Unassembled WGS sequence"/>
</dbReference>
<organism evidence="1 2">
    <name type="scientific">Klebsiella michiganensis</name>
    <dbReference type="NCBI Taxonomy" id="1134687"/>
    <lineage>
        <taxon>Bacteria</taxon>
        <taxon>Pseudomonadati</taxon>
        <taxon>Pseudomonadota</taxon>
        <taxon>Gammaproteobacteria</taxon>
        <taxon>Enterobacterales</taxon>
        <taxon>Enterobacteriaceae</taxon>
        <taxon>Klebsiella/Raoultella group</taxon>
        <taxon>Klebsiella</taxon>
    </lineage>
</organism>
<evidence type="ECO:0000313" key="1">
    <source>
        <dbReference type="EMBL" id="PLO64191.1"/>
    </source>
</evidence>
<dbReference type="AlphaFoldDB" id="A0A2J5TX27"/>
<dbReference type="EMBL" id="PIDR01001075">
    <property type="protein sequence ID" value="PLO64191.1"/>
    <property type="molecule type" value="Genomic_DNA"/>
</dbReference>
<reference evidence="1 2" key="1">
    <citation type="submission" date="2017-11" db="EMBL/GenBank/DDBJ databases">
        <authorList>
            <person name="Han C.G."/>
        </authorList>
    </citation>
    <scope>NUCLEOTIDE SEQUENCE [LARGE SCALE GENOMIC DNA]</scope>
    <source>
        <strain evidence="1 2">A10</strain>
    </source>
</reference>
<protein>
    <submittedName>
        <fullName evidence="1">Uncharacterized protein</fullName>
    </submittedName>
</protein>
<name>A0A2J5TX27_9ENTR</name>
<comment type="caution">
    <text evidence="1">The sequence shown here is derived from an EMBL/GenBank/DDBJ whole genome shotgun (WGS) entry which is preliminary data.</text>
</comment>